<evidence type="ECO:0000313" key="2">
    <source>
        <dbReference type="Proteomes" id="UP000007962"/>
    </source>
</evidence>
<dbReference type="Proteomes" id="UP000007962">
    <property type="component" value="Chromosome"/>
</dbReference>
<gene>
    <name evidence="1" type="ordered locus">Bcav_2352</name>
</gene>
<organism evidence="1 2">
    <name type="scientific">Beutenbergia cavernae (strain ATCC BAA-8 / DSM 12333 / CCUG 43141 / JCM 11478 / NBRC 16432 / NCIMB 13614 / HKI 0122)</name>
    <dbReference type="NCBI Taxonomy" id="471853"/>
    <lineage>
        <taxon>Bacteria</taxon>
        <taxon>Bacillati</taxon>
        <taxon>Actinomycetota</taxon>
        <taxon>Actinomycetes</taxon>
        <taxon>Micrococcales</taxon>
        <taxon>Beutenbergiaceae</taxon>
        <taxon>Beutenbergia</taxon>
    </lineage>
</organism>
<reference evidence="1 2" key="1">
    <citation type="journal article" date="2009" name="Stand. Genomic Sci.">
        <title>Complete genome sequence of Beutenbergia cavernae type strain (HKI 0122).</title>
        <authorList>
            <person name="Land M."/>
            <person name="Pukall R."/>
            <person name="Abt B."/>
            <person name="Goker M."/>
            <person name="Rohde M."/>
            <person name="Glavina Del Rio T."/>
            <person name="Tice H."/>
            <person name="Copeland A."/>
            <person name="Cheng J.F."/>
            <person name="Lucas S."/>
            <person name="Chen F."/>
            <person name="Nolan M."/>
            <person name="Bruce D."/>
            <person name="Goodwin L."/>
            <person name="Pitluck S."/>
            <person name="Ivanova N."/>
            <person name="Mavromatis K."/>
            <person name="Ovchinnikova G."/>
            <person name="Pati A."/>
            <person name="Chen A."/>
            <person name="Palaniappan K."/>
            <person name="Hauser L."/>
            <person name="Chang Y.J."/>
            <person name="Jefferies C.C."/>
            <person name="Saunders E."/>
            <person name="Brettin T."/>
            <person name="Detter J.C."/>
            <person name="Han C."/>
            <person name="Chain P."/>
            <person name="Bristow J."/>
            <person name="Eisen J.A."/>
            <person name="Markowitz V."/>
            <person name="Hugenholtz P."/>
            <person name="Kyrpides N.C."/>
            <person name="Klenk H.P."/>
            <person name="Lapidus A."/>
        </authorList>
    </citation>
    <scope>NUCLEOTIDE SEQUENCE [LARGE SCALE GENOMIC DNA]</scope>
    <source>
        <strain evidence="2">ATCC BAA-8 / DSM 12333 / NBRC 16432</strain>
    </source>
</reference>
<proteinExistence type="predicted"/>
<dbReference type="EMBL" id="CP001618">
    <property type="protein sequence ID" value="ACQ80602.1"/>
    <property type="molecule type" value="Genomic_DNA"/>
</dbReference>
<dbReference type="AlphaFoldDB" id="C5BW01"/>
<dbReference type="OrthoDB" id="2679245at2"/>
<dbReference type="eggNOG" id="COG0472">
    <property type="taxonomic scope" value="Bacteria"/>
</dbReference>
<evidence type="ECO:0000313" key="1">
    <source>
        <dbReference type="EMBL" id="ACQ80602.1"/>
    </source>
</evidence>
<accession>C5BW01</accession>
<protein>
    <recommendedName>
        <fullName evidence="3">Glycosyl transferase family 4</fullName>
    </recommendedName>
</protein>
<dbReference type="STRING" id="471853.Bcav_2352"/>
<dbReference type="RefSeq" id="WP_015882842.1">
    <property type="nucleotide sequence ID" value="NC_012669.1"/>
</dbReference>
<keyword evidence="2" id="KW-1185">Reference proteome</keyword>
<name>C5BW01_BEUC1</name>
<sequence>MSRLRASALGATWTLGTLSAVRRSAPGGERRWARTNYAGGEVSLLGGLALAAGAGAAAASVGGRPGVAGTLAAAAGGGFGALDDLVEDPAESSTKGLRGHLGALARGRVTTGGAKLLGISAASIVAAAIATRGGLRDASTRPMAVRALDVATSGALVAGTANLLNLLDLRPGRALKAAALAATPVALTNGPGAELAAGVVGSSLAALPTDLAETTMLGDTGANAVGAVLGTSLALTRSPWLRGAALAGVVALTLASERVSFSRVIARTPVLREADAWGRLERA</sequence>
<dbReference type="HOGENOM" id="CLU_078449_0_0_11"/>
<dbReference type="KEGG" id="bcv:Bcav_2352"/>
<evidence type="ECO:0008006" key="3">
    <source>
        <dbReference type="Google" id="ProtNLM"/>
    </source>
</evidence>